<comment type="similarity">
    <text evidence="2">Belongs to the ABC transporter superfamily.</text>
</comment>
<keyword evidence="7" id="KW-0472">Membrane</keyword>
<evidence type="ECO:0000256" key="7">
    <source>
        <dbReference type="ARBA" id="ARBA00023136"/>
    </source>
</evidence>
<evidence type="ECO:0000259" key="8">
    <source>
        <dbReference type="PROSITE" id="PS50893"/>
    </source>
</evidence>
<dbReference type="GO" id="GO:0005524">
    <property type="term" value="F:ATP binding"/>
    <property type="evidence" value="ECO:0007669"/>
    <property type="project" value="UniProtKB-KW"/>
</dbReference>
<dbReference type="Proteomes" id="UP000199706">
    <property type="component" value="Unassembled WGS sequence"/>
</dbReference>
<dbReference type="GO" id="GO:0016887">
    <property type="term" value="F:ATP hydrolysis activity"/>
    <property type="evidence" value="ECO:0007669"/>
    <property type="project" value="InterPro"/>
</dbReference>
<protein>
    <submittedName>
        <fullName evidence="9">Polar amino acid transport system ATP-binding protein</fullName>
    </submittedName>
</protein>
<evidence type="ECO:0000256" key="4">
    <source>
        <dbReference type="ARBA" id="ARBA00022475"/>
    </source>
</evidence>
<keyword evidence="4" id="KW-1003">Cell membrane</keyword>
<dbReference type="Gene3D" id="3.40.50.300">
    <property type="entry name" value="P-loop containing nucleotide triphosphate hydrolases"/>
    <property type="match status" value="1"/>
</dbReference>
<dbReference type="SUPFAM" id="SSF52540">
    <property type="entry name" value="P-loop containing nucleoside triphosphate hydrolases"/>
    <property type="match status" value="1"/>
</dbReference>
<dbReference type="InterPro" id="IPR027417">
    <property type="entry name" value="P-loop_NTPase"/>
</dbReference>
<dbReference type="AlphaFoldDB" id="A0A1G8IVV4"/>
<name>A0A1G8IVV4_9BURK</name>
<dbReference type="InterPro" id="IPR003439">
    <property type="entry name" value="ABC_transporter-like_ATP-bd"/>
</dbReference>
<reference evidence="9 10" key="1">
    <citation type="submission" date="2016-10" db="EMBL/GenBank/DDBJ databases">
        <authorList>
            <person name="de Groot N.N."/>
        </authorList>
    </citation>
    <scope>NUCLEOTIDE SEQUENCE [LARGE SCALE GENOMIC DNA]</scope>
    <source>
        <strain evidence="9 10">LMG 2247</strain>
    </source>
</reference>
<comment type="subcellular location">
    <subcellularLocation>
        <location evidence="1">Cell membrane</location>
        <topology evidence="1">Peripheral membrane protein</topology>
    </subcellularLocation>
</comment>
<gene>
    <name evidence="9" type="ORF">SAMN05216466_11934</name>
</gene>
<dbReference type="PANTHER" id="PTHR43166:SF9">
    <property type="entry name" value="GLUTAMATE_ASPARTATE IMPORT ATP-BINDING PROTEIN GLTL"/>
    <property type="match status" value="1"/>
</dbReference>
<accession>A0A1G8IVV4</accession>
<dbReference type="EMBL" id="FNCJ01000019">
    <property type="protein sequence ID" value="SDI23051.1"/>
    <property type="molecule type" value="Genomic_DNA"/>
</dbReference>
<keyword evidence="5" id="KW-0547">Nucleotide-binding</keyword>
<evidence type="ECO:0000313" key="9">
    <source>
        <dbReference type="EMBL" id="SDI23051.1"/>
    </source>
</evidence>
<evidence type="ECO:0000256" key="1">
    <source>
        <dbReference type="ARBA" id="ARBA00004202"/>
    </source>
</evidence>
<evidence type="ECO:0000256" key="2">
    <source>
        <dbReference type="ARBA" id="ARBA00005417"/>
    </source>
</evidence>
<keyword evidence="6 9" id="KW-0067">ATP-binding</keyword>
<proteinExistence type="inferred from homology"/>
<keyword evidence="3" id="KW-0813">Transport</keyword>
<dbReference type="GO" id="GO:0005886">
    <property type="term" value="C:plasma membrane"/>
    <property type="evidence" value="ECO:0007669"/>
    <property type="project" value="UniProtKB-SubCell"/>
</dbReference>
<evidence type="ECO:0000256" key="3">
    <source>
        <dbReference type="ARBA" id="ARBA00022448"/>
    </source>
</evidence>
<organism evidence="9 10">
    <name type="scientific">Paraburkholderia phenazinium</name>
    <dbReference type="NCBI Taxonomy" id="60549"/>
    <lineage>
        <taxon>Bacteria</taxon>
        <taxon>Pseudomonadati</taxon>
        <taxon>Pseudomonadota</taxon>
        <taxon>Betaproteobacteria</taxon>
        <taxon>Burkholderiales</taxon>
        <taxon>Burkholderiaceae</taxon>
        <taxon>Paraburkholderia</taxon>
    </lineage>
</organism>
<dbReference type="PROSITE" id="PS00211">
    <property type="entry name" value="ABC_TRANSPORTER_1"/>
    <property type="match status" value="1"/>
</dbReference>
<evidence type="ECO:0000313" key="10">
    <source>
        <dbReference type="Proteomes" id="UP000199706"/>
    </source>
</evidence>
<feature type="domain" description="ABC transporter" evidence="8">
    <location>
        <begin position="2"/>
        <end position="145"/>
    </location>
</feature>
<evidence type="ECO:0000256" key="5">
    <source>
        <dbReference type="ARBA" id="ARBA00022741"/>
    </source>
</evidence>
<sequence>MTVIDNVMITPTKIKRWPRAEVEQNAINILTRVGLAHRLHAYPDQLSGGQQQRVAIARALALKPKVLFLDEVTAALDPELVNEVLDTIRELASDGITMFIVSHEMSFVREVSSKVVFMAGGHVVETGTPQQVFDAPQEARTREFVGKILRH</sequence>
<dbReference type="PROSITE" id="PS50893">
    <property type="entry name" value="ABC_TRANSPORTER_2"/>
    <property type="match status" value="1"/>
</dbReference>
<dbReference type="InterPro" id="IPR017871">
    <property type="entry name" value="ABC_transporter-like_CS"/>
</dbReference>
<dbReference type="Pfam" id="PF00005">
    <property type="entry name" value="ABC_tran"/>
    <property type="match status" value="1"/>
</dbReference>
<dbReference type="PANTHER" id="PTHR43166">
    <property type="entry name" value="AMINO ACID IMPORT ATP-BINDING PROTEIN"/>
    <property type="match status" value="1"/>
</dbReference>
<dbReference type="InterPro" id="IPR050086">
    <property type="entry name" value="MetN_ABC_transporter-like"/>
</dbReference>
<evidence type="ECO:0000256" key="6">
    <source>
        <dbReference type="ARBA" id="ARBA00022840"/>
    </source>
</evidence>